<keyword evidence="2" id="KW-0716">Sensory transduction</keyword>
<dbReference type="PANTHER" id="PTHR21137:SF43">
    <property type="entry name" value="ODORANT RECEPTOR 47A-RELATED"/>
    <property type="match status" value="1"/>
</dbReference>
<keyword evidence="6 9" id="KW-0472">Membrane</keyword>
<evidence type="ECO:0000313" key="11">
    <source>
        <dbReference type="Proteomes" id="UP001430953"/>
    </source>
</evidence>
<keyword evidence="7" id="KW-0675">Receptor</keyword>
<evidence type="ECO:0000256" key="3">
    <source>
        <dbReference type="ARBA" id="ARBA00022692"/>
    </source>
</evidence>
<keyword evidence="11" id="KW-1185">Reference proteome</keyword>
<evidence type="ECO:0000256" key="1">
    <source>
        <dbReference type="ARBA" id="ARBA00004141"/>
    </source>
</evidence>
<feature type="transmembrane region" description="Helical" evidence="9">
    <location>
        <begin position="111"/>
        <end position="127"/>
    </location>
</feature>
<evidence type="ECO:0000256" key="9">
    <source>
        <dbReference type="SAM" id="Phobius"/>
    </source>
</evidence>
<keyword evidence="8" id="KW-0807">Transducer</keyword>
<name>A0AAW2GRM9_9HYME</name>
<evidence type="ECO:0000256" key="6">
    <source>
        <dbReference type="ARBA" id="ARBA00023136"/>
    </source>
</evidence>
<accession>A0AAW2GRM9</accession>
<evidence type="ECO:0000313" key="10">
    <source>
        <dbReference type="EMBL" id="KAL0129886.1"/>
    </source>
</evidence>
<comment type="caution">
    <text evidence="10">The sequence shown here is derived from an EMBL/GenBank/DDBJ whole genome shotgun (WGS) entry which is preliminary data.</text>
</comment>
<evidence type="ECO:0000256" key="4">
    <source>
        <dbReference type="ARBA" id="ARBA00022725"/>
    </source>
</evidence>
<evidence type="ECO:0000256" key="8">
    <source>
        <dbReference type="ARBA" id="ARBA00023224"/>
    </source>
</evidence>
<proteinExistence type="predicted"/>
<dbReference type="GO" id="GO:0007165">
    <property type="term" value="P:signal transduction"/>
    <property type="evidence" value="ECO:0007669"/>
    <property type="project" value="UniProtKB-KW"/>
</dbReference>
<organism evidence="10 11">
    <name type="scientific">Cardiocondyla obscurior</name>
    <dbReference type="NCBI Taxonomy" id="286306"/>
    <lineage>
        <taxon>Eukaryota</taxon>
        <taxon>Metazoa</taxon>
        <taxon>Ecdysozoa</taxon>
        <taxon>Arthropoda</taxon>
        <taxon>Hexapoda</taxon>
        <taxon>Insecta</taxon>
        <taxon>Pterygota</taxon>
        <taxon>Neoptera</taxon>
        <taxon>Endopterygota</taxon>
        <taxon>Hymenoptera</taxon>
        <taxon>Apocrita</taxon>
        <taxon>Aculeata</taxon>
        <taxon>Formicoidea</taxon>
        <taxon>Formicidae</taxon>
        <taxon>Myrmicinae</taxon>
        <taxon>Cardiocondyla</taxon>
    </lineage>
</organism>
<dbReference type="GO" id="GO:0005886">
    <property type="term" value="C:plasma membrane"/>
    <property type="evidence" value="ECO:0007669"/>
    <property type="project" value="TreeGrafter"/>
</dbReference>
<reference evidence="10 11" key="1">
    <citation type="submission" date="2023-03" db="EMBL/GenBank/DDBJ databases">
        <title>High recombination rates correlate with genetic variation in Cardiocondyla obscurior ants.</title>
        <authorList>
            <person name="Errbii M."/>
        </authorList>
    </citation>
    <scope>NUCLEOTIDE SEQUENCE [LARGE SCALE GENOMIC DNA]</scope>
    <source>
        <strain evidence="10">Alpha-2009</strain>
        <tissue evidence="10">Whole body</tissue>
    </source>
</reference>
<dbReference type="PANTHER" id="PTHR21137">
    <property type="entry name" value="ODORANT RECEPTOR"/>
    <property type="match status" value="1"/>
</dbReference>
<gene>
    <name evidence="10" type="ORF">PUN28_001862</name>
</gene>
<evidence type="ECO:0000256" key="5">
    <source>
        <dbReference type="ARBA" id="ARBA00022989"/>
    </source>
</evidence>
<dbReference type="Pfam" id="PF02949">
    <property type="entry name" value="7tm_6"/>
    <property type="match status" value="1"/>
</dbReference>
<keyword evidence="4" id="KW-0552">Olfaction</keyword>
<dbReference type="GO" id="GO:0004984">
    <property type="term" value="F:olfactory receptor activity"/>
    <property type="evidence" value="ECO:0007669"/>
    <property type="project" value="InterPro"/>
</dbReference>
<keyword evidence="5 9" id="KW-1133">Transmembrane helix</keyword>
<protein>
    <submittedName>
        <fullName evidence="10">Uncharacterized protein</fullName>
    </submittedName>
</protein>
<dbReference type="GO" id="GO:0005549">
    <property type="term" value="F:odorant binding"/>
    <property type="evidence" value="ECO:0007669"/>
    <property type="project" value="InterPro"/>
</dbReference>
<feature type="transmembrane region" description="Helical" evidence="9">
    <location>
        <begin position="147"/>
        <end position="165"/>
    </location>
</feature>
<evidence type="ECO:0000256" key="7">
    <source>
        <dbReference type="ARBA" id="ARBA00023170"/>
    </source>
</evidence>
<dbReference type="Proteomes" id="UP001430953">
    <property type="component" value="Unassembled WGS sequence"/>
</dbReference>
<feature type="transmembrane region" description="Helical" evidence="9">
    <location>
        <begin position="177"/>
        <end position="202"/>
    </location>
</feature>
<feature type="transmembrane region" description="Helical" evidence="9">
    <location>
        <begin position="73"/>
        <end position="99"/>
    </location>
</feature>
<evidence type="ECO:0000256" key="2">
    <source>
        <dbReference type="ARBA" id="ARBA00022606"/>
    </source>
</evidence>
<comment type="subcellular location">
    <subcellularLocation>
        <location evidence="1">Membrane</location>
        <topology evidence="1">Multi-pass membrane protein</topology>
    </subcellularLocation>
</comment>
<dbReference type="InterPro" id="IPR004117">
    <property type="entry name" value="7tm6_olfct_rcpt"/>
</dbReference>
<dbReference type="AlphaFoldDB" id="A0AAW2GRM9"/>
<keyword evidence="3 9" id="KW-0812">Transmembrane</keyword>
<dbReference type="EMBL" id="JADYXP020000002">
    <property type="protein sequence ID" value="KAL0129886.1"/>
    <property type="molecule type" value="Genomic_DNA"/>
</dbReference>
<sequence>MEFIVLVLTCTCNHGNDSLFLNITLHMCGQVKILKTNFINFNISSPQVYGRFNALIQKHNYLMELAKKLAESINFVLLTQLFISSILLCIMGFQFILALKMNNVVVMGKSLMVLCTFLTQLSVYSFVGDYFKNQMEEIGLFIYQSSWYNLPIKLMKNLIFIIMRTRSPVKLQAGNYIVVNLATYMSILKTSISYLSVLRVMIDT</sequence>